<protein>
    <submittedName>
        <fullName evidence="1">Uncharacterized protein</fullName>
    </submittedName>
</protein>
<keyword evidence="2" id="KW-1185">Reference proteome</keyword>
<gene>
    <name evidence="1" type="ORF">H1191_12315</name>
</gene>
<dbReference type="AlphaFoldDB" id="A0A7W2A9E4"/>
<dbReference type="Proteomes" id="UP000535491">
    <property type="component" value="Unassembled WGS sequence"/>
</dbReference>
<dbReference type="RefSeq" id="WP_181752336.1">
    <property type="nucleotide sequence ID" value="NZ_JACEIQ010000012.1"/>
</dbReference>
<organism evidence="1 2">
    <name type="scientific">Paenactinomyces guangxiensis</name>
    <dbReference type="NCBI Taxonomy" id="1490290"/>
    <lineage>
        <taxon>Bacteria</taxon>
        <taxon>Bacillati</taxon>
        <taxon>Bacillota</taxon>
        <taxon>Bacilli</taxon>
        <taxon>Bacillales</taxon>
        <taxon>Thermoactinomycetaceae</taxon>
        <taxon>Paenactinomyces</taxon>
    </lineage>
</organism>
<evidence type="ECO:0000313" key="1">
    <source>
        <dbReference type="EMBL" id="MBA4495092.1"/>
    </source>
</evidence>
<evidence type="ECO:0000313" key="2">
    <source>
        <dbReference type="Proteomes" id="UP000535491"/>
    </source>
</evidence>
<comment type="caution">
    <text evidence="1">The sequence shown here is derived from an EMBL/GenBank/DDBJ whole genome shotgun (WGS) entry which is preliminary data.</text>
</comment>
<name>A0A7W2A9E4_9BACL</name>
<proteinExistence type="predicted"/>
<accession>A0A7W2A9E4</accession>
<sequence>MTTTYFPFDSGAGANVKEEQWSQMARYWRNDGILPDNPGGAFTAPNDIQNKLQVVGDDSTLSVIVFTGSAWIQGHFFDTDSNIDKTLSSVTTSGNSRIDMVVLRLDWLENTISVEVIEGTEATNPTAPSLTKNFGSRWEIPLAQVAVPYGATTGLDCTIVDKRKPALSVDMVPVCEIGMAADQTVTSSTNYQKLNLDTVRYDNFDMADVDNKRVSIRMNGLYLVKLNTRMSSASVINTITLNDSPATSNFVARSEGVKESSLTWIGNLNDGQTIGAWVYNNSGSNVTWNVTNVYTPSLTVVRMGDKATS</sequence>
<reference evidence="1 2" key="1">
    <citation type="submission" date="2020-07" db="EMBL/GenBank/DDBJ databases">
        <authorList>
            <person name="Feng H."/>
        </authorList>
    </citation>
    <scope>NUCLEOTIDE SEQUENCE [LARGE SCALE GENOMIC DNA]</scope>
    <source>
        <strain evidence="2">s-10</strain>
    </source>
</reference>
<dbReference type="EMBL" id="JACEIQ010000012">
    <property type="protein sequence ID" value="MBA4495092.1"/>
    <property type="molecule type" value="Genomic_DNA"/>
</dbReference>